<keyword evidence="2" id="KW-1185">Reference proteome</keyword>
<evidence type="ECO:0000313" key="1">
    <source>
        <dbReference type="EMBL" id="KAJ8683204.1"/>
    </source>
</evidence>
<protein>
    <submittedName>
        <fullName evidence="1">Uncharacterized protein</fullName>
    </submittedName>
</protein>
<reference evidence="1" key="1">
    <citation type="submission" date="2023-04" db="EMBL/GenBank/DDBJ databases">
        <title>A chromosome-level genome assembly of the parasitoid wasp Eretmocerus hayati.</title>
        <authorList>
            <person name="Zhong Y."/>
            <person name="Liu S."/>
            <person name="Liu Y."/>
        </authorList>
    </citation>
    <scope>NUCLEOTIDE SEQUENCE</scope>
    <source>
        <strain evidence="1">ZJU_SS_LIU_2023</strain>
    </source>
</reference>
<proteinExistence type="predicted"/>
<gene>
    <name evidence="1" type="ORF">QAD02_018996</name>
</gene>
<dbReference type="EMBL" id="CM056741">
    <property type="protein sequence ID" value="KAJ8683204.1"/>
    <property type="molecule type" value="Genomic_DNA"/>
</dbReference>
<organism evidence="1 2">
    <name type="scientific">Eretmocerus hayati</name>
    <dbReference type="NCBI Taxonomy" id="131215"/>
    <lineage>
        <taxon>Eukaryota</taxon>
        <taxon>Metazoa</taxon>
        <taxon>Ecdysozoa</taxon>
        <taxon>Arthropoda</taxon>
        <taxon>Hexapoda</taxon>
        <taxon>Insecta</taxon>
        <taxon>Pterygota</taxon>
        <taxon>Neoptera</taxon>
        <taxon>Endopterygota</taxon>
        <taxon>Hymenoptera</taxon>
        <taxon>Apocrita</taxon>
        <taxon>Proctotrupomorpha</taxon>
        <taxon>Chalcidoidea</taxon>
        <taxon>Aphelinidae</taxon>
        <taxon>Aphelininae</taxon>
        <taxon>Eretmocerus</taxon>
    </lineage>
</organism>
<sequence length="263" mass="29162">MIFYLLVLAVALTSIFGLVHSQTARDNLHLQRFFEWSVATLEQQFRAYDLSGLLQARNNHAILENVEIPQNESSREEPEIEEIQTTESVEEIEGIRLSVDEDNIEARIEDQEDHDRVLAAITDSLRKLSAAASSGRINGAQLYGALLREALIHQEDRARNNLDSCSDSPVICELPPDTIIASASQAASRQLPQDRLLLQQQQQQQQGSGSNTSCPTSSAGGTHTKSRIPKLAQPPGSPPSPATDKPKMYFGEEPLEYVPHQQR</sequence>
<name>A0ACC2PIS9_9HYME</name>
<dbReference type="Proteomes" id="UP001239111">
    <property type="component" value="Chromosome 1"/>
</dbReference>
<evidence type="ECO:0000313" key="2">
    <source>
        <dbReference type="Proteomes" id="UP001239111"/>
    </source>
</evidence>
<comment type="caution">
    <text evidence="1">The sequence shown here is derived from an EMBL/GenBank/DDBJ whole genome shotgun (WGS) entry which is preliminary data.</text>
</comment>
<accession>A0ACC2PIS9</accession>